<evidence type="ECO:0000256" key="1">
    <source>
        <dbReference type="ARBA" id="ARBA00000448"/>
    </source>
</evidence>
<keyword evidence="10" id="KW-1185">Reference proteome</keyword>
<dbReference type="InterPro" id="IPR036962">
    <property type="entry name" value="Glyco_hydro_3_N_sf"/>
</dbReference>
<dbReference type="InterPro" id="IPR002772">
    <property type="entry name" value="Glyco_hydro_3_C"/>
</dbReference>
<dbReference type="SUPFAM" id="SSF51445">
    <property type="entry name" value="(Trans)glycosidases"/>
    <property type="match status" value="1"/>
</dbReference>
<evidence type="ECO:0000256" key="5">
    <source>
        <dbReference type="ARBA" id="ARBA00022801"/>
    </source>
</evidence>
<evidence type="ECO:0000256" key="7">
    <source>
        <dbReference type="RuleBase" id="RU361161"/>
    </source>
</evidence>
<dbReference type="Gene3D" id="3.40.50.1700">
    <property type="entry name" value="Glycoside hydrolase family 3 C-terminal domain"/>
    <property type="match status" value="1"/>
</dbReference>
<dbReference type="InterPro" id="IPR019800">
    <property type="entry name" value="Glyco_hydro_3_AS"/>
</dbReference>
<dbReference type="RefSeq" id="WP_034545249.1">
    <property type="nucleotide sequence ID" value="NZ_FSRN01000001.1"/>
</dbReference>
<dbReference type="PRINTS" id="PR00133">
    <property type="entry name" value="GLHYDRLASE3"/>
</dbReference>
<dbReference type="GO" id="GO:0009251">
    <property type="term" value="P:glucan catabolic process"/>
    <property type="evidence" value="ECO:0007669"/>
    <property type="project" value="TreeGrafter"/>
</dbReference>
<dbReference type="InterPro" id="IPR036881">
    <property type="entry name" value="Glyco_hydro_3_C_sf"/>
</dbReference>
<proteinExistence type="inferred from homology"/>
<reference evidence="10" key="1">
    <citation type="submission" date="2016-11" db="EMBL/GenBank/DDBJ databases">
        <authorList>
            <person name="Varghese N."/>
            <person name="Submissions S."/>
        </authorList>
    </citation>
    <scope>NUCLEOTIDE SEQUENCE [LARGE SCALE GENOMIC DNA]</scope>
    <source>
        <strain evidence="10">313</strain>
    </source>
</reference>
<dbReference type="STRING" id="28230.SAMN05878443_1811"/>
<dbReference type="PANTHER" id="PTHR30620">
    <property type="entry name" value="PERIPLASMIC BETA-GLUCOSIDASE-RELATED"/>
    <property type="match status" value="1"/>
</dbReference>
<dbReference type="Pfam" id="PF14310">
    <property type="entry name" value="Fn3-like"/>
    <property type="match status" value="1"/>
</dbReference>
<evidence type="ECO:0000256" key="2">
    <source>
        <dbReference type="ARBA" id="ARBA00005336"/>
    </source>
</evidence>
<dbReference type="FunFam" id="3.20.20.300:FF:000005">
    <property type="entry name" value="Periplasmic beta-glucosidase"/>
    <property type="match status" value="1"/>
</dbReference>
<organism evidence="9 10">
    <name type="scientific">Carnobacterium alterfunditum</name>
    <dbReference type="NCBI Taxonomy" id="28230"/>
    <lineage>
        <taxon>Bacteria</taxon>
        <taxon>Bacillati</taxon>
        <taxon>Bacillota</taxon>
        <taxon>Bacilli</taxon>
        <taxon>Lactobacillales</taxon>
        <taxon>Carnobacteriaceae</taxon>
        <taxon>Carnobacterium</taxon>
    </lineage>
</organism>
<dbReference type="Gene3D" id="2.60.40.10">
    <property type="entry name" value="Immunoglobulins"/>
    <property type="match status" value="1"/>
</dbReference>
<dbReference type="SMART" id="SM01217">
    <property type="entry name" value="Fn3_like"/>
    <property type="match status" value="1"/>
</dbReference>
<dbReference type="Gene3D" id="3.20.20.300">
    <property type="entry name" value="Glycoside hydrolase, family 3, N-terminal domain"/>
    <property type="match status" value="1"/>
</dbReference>
<dbReference type="FunFam" id="2.60.40.10:FF:000495">
    <property type="entry name" value="Periplasmic beta-glucosidase"/>
    <property type="match status" value="1"/>
</dbReference>
<dbReference type="PROSITE" id="PS00775">
    <property type="entry name" value="GLYCOSYL_HYDROL_F3"/>
    <property type="match status" value="1"/>
</dbReference>
<evidence type="ECO:0000256" key="6">
    <source>
        <dbReference type="ARBA" id="ARBA00023295"/>
    </source>
</evidence>
<comment type="similarity">
    <text evidence="2 7">Belongs to the glycosyl hydrolase 3 family.</text>
</comment>
<evidence type="ECO:0000313" key="10">
    <source>
        <dbReference type="Proteomes" id="UP000184758"/>
    </source>
</evidence>
<dbReference type="InterPro" id="IPR051915">
    <property type="entry name" value="Cellulose_Degrad_GH3"/>
</dbReference>
<gene>
    <name evidence="9" type="ORF">SAMN05878443_1811</name>
</gene>
<dbReference type="Pfam" id="PF01915">
    <property type="entry name" value="Glyco_hydro_3_C"/>
    <property type="match status" value="1"/>
</dbReference>
<dbReference type="AlphaFoldDB" id="A0A1N6HEU5"/>
<keyword evidence="6 7" id="KW-0326">Glycosidase</keyword>
<feature type="domain" description="Fibronectin type III-like" evidence="8">
    <location>
        <begin position="632"/>
        <end position="701"/>
    </location>
</feature>
<dbReference type="GO" id="GO:0008422">
    <property type="term" value="F:beta-glucosidase activity"/>
    <property type="evidence" value="ECO:0007669"/>
    <property type="project" value="UniProtKB-EC"/>
</dbReference>
<dbReference type="OrthoDB" id="9805821at2"/>
<evidence type="ECO:0000313" key="9">
    <source>
        <dbReference type="EMBL" id="SIO18263.1"/>
    </source>
</evidence>
<evidence type="ECO:0000259" key="8">
    <source>
        <dbReference type="SMART" id="SM01217"/>
    </source>
</evidence>
<dbReference type="InterPro" id="IPR001764">
    <property type="entry name" value="Glyco_hydro_3_N"/>
</dbReference>
<keyword evidence="5 7" id="KW-0378">Hydrolase</keyword>
<dbReference type="EC" id="3.2.1.21" evidence="3"/>
<dbReference type="InterPro" id="IPR026891">
    <property type="entry name" value="Fn3-like"/>
</dbReference>
<dbReference type="SUPFAM" id="SSF52279">
    <property type="entry name" value="Beta-D-glucan exohydrolase, C-terminal domain"/>
    <property type="match status" value="1"/>
</dbReference>
<sequence>MEAIKLKELVDQMTVEEKIGQMIQLSSDFYNTTENEITGPMNEMYLTTEKMKTVGSVLGISGANQVKEIQRSHLESSRLGIPLLFMADIVHGYRTIFPIPLGLASSWDPKLVEQTASIAAKEAAVAGLHVTFSPMVDLVRDARWGRVMESTGEDAYLNQQMARAFVRGYQGPNLKEDVTKLAACVKHFAAYGAPIAGREYNTVNMSERQLRENYLPAYKAAIDEGSRLVMTAFNTVDGIPATGNSWLMNEVLRKEMGFDGVLISDWGAIGELIAHGVAENLKEAGTLAFEAGVDIEMMSAAYSSELKGLIESGTLDETKLDTAVLRILELKNDLGLFENPYRGADAQKETQEMFSPQNREVARMSAEQSIVLLKNEHVLPLRNDLKIALIGPNSQTRDLLGSWSWKGDTAETPSLYEGILQHVSTEQLVVIAEADMLDQSADEKLADVDVIVLALGETSEMSGEAASRTSLTLPGNQLELVKAVRRAAKPVVATLFNGRPLDLSAIVEEVDGLVEAWFPGSEGGTALANVLFGAVNPSGKLTMSFPRTIGQVPMYYNQDKTGRPINETNKTEKYLSKYLDVENTPLFPFGFGLSYTKFSYSALNFSHTTFTEEETVTVRVTVKNEGNVTGAEIVQLYVQDEVAKVVRPVKELKNFEKITLEPQAQKEVTFTLTAEALAYVHPDLMFAADNGTFKIMVGSDSENVQSETIRLITKLITK</sequence>
<dbReference type="eggNOG" id="COG1472">
    <property type="taxonomic scope" value="Bacteria"/>
</dbReference>
<dbReference type="InterPro" id="IPR017853">
    <property type="entry name" value="GH"/>
</dbReference>
<accession>A0A1N6HEU5</accession>
<dbReference type="Pfam" id="PF00933">
    <property type="entry name" value="Glyco_hydro_3"/>
    <property type="match status" value="1"/>
</dbReference>
<keyword evidence="4" id="KW-0732">Signal</keyword>
<dbReference type="PANTHER" id="PTHR30620:SF16">
    <property type="entry name" value="LYSOSOMAL BETA GLUCOSIDASE"/>
    <property type="match status" value="1"/>
</dbReference>
<protein>
    <recommendedName>
        <fullName evidence="3">beta-glucosidase</fullName>
        <ecNumber evidence="3">3.2.1.21</ecNumber>
    </recommendedName>
</protein>
<name>A0A1N6HEU5_9LACT</name>
<dbReference type="Proteomes" id="UP000184758">
    <property type="component" value="Unassembled WGS sequence"/>
</dbReference>
<evidence type="ECO:0000256" key="4">
    <source>
        <dbReference type="ARBA" id="ARBA00022729"/>
    </source>
</evidence>
<comment type="catalytic activity">
    <reaction evidence="1">
        <text>Hydrolysis of terminal, non-reducing beta-D-glucosyl residues with release of beta-D-glucose.</text>
        <dbReference type="EC" id="3.2.1.21"/>
    </reaction>
</comment>
<evidence type="ECO:0000256" key="3">
    <source>
        <dbReference type="ARBA" id="ARBA00012744"/>
    </source>
</evidence>
<dbReference type="InterPro" id="IPR013783">
    <property type="entry name" value="Ig-like_fold"/>
</dbReference>
<dbReference type="EMBL" id="FSRN01000001">
    <property type="protein sequence ID" value="SIO18263.1"/>
    <property type="molecule type" value="Genomic_DNA"/>
</dbReference>